<dbReference type="Pfam" id="PF08447">
    <property type="entry name" value="PAS_3"/>
    <property type="match status" value="1"/>
</dbReference>
<dbReference type="Pfam" id="PF02518">
    <property type="entry name" value="HATPase_c"/>
    <property type="match status" value="1"/>
</dbReference>
<comment type="catalytic activity">
    <reaction evidence="1">
        <text>ATP + protein L-histidine = ADP + protein N-phospho-L-histidine.</text>
        <dbReference type="EC" id="2.7.13.3"/>
    </reaction>
</comment>
<dbReference type="CDD" id="cd00130">
    <property type="entry name" value="PAS"/>
    <property type="match status" value="2"/>
</dbReference>
<dbReference type="InterPro" id="IPR036890">
    <property type="entry name" value="HATPase_C_sf"/>
</dbReference>
<name>A0A7C4QPH2_9PLAN</name>
<evidence type="ECO:0000256" key="2">
    <source>
        <dbReference type="ARBA" id="ARBA00012438"/>
    </source>
</evidence>
<feature type="domain" description="PAS" evidence="7">
    <location>
        <begin position="95"/>
        <end position="165"/>
    </location>
</feature>
<dbReference type="InterPro" id="IPR052162">
    <property type="entry name" value="Sensor_kinase/Photoreceptor"/>
</dbReference>
<dbReference type="CDD" id="cd00082">
    <property type="entry name" value="HisKA"/>
    <property type="match status" value="1"/>
</dbReference>
<dbReference type="SMART" id="SM00091">
    <property type="entry name" value="PAS"/>
    <property type="match status" value="2"/>
</dbReference>
<dbReference type="InterPro" id="IPR013655">
    <property type="entry name" value="PAS_fold_3"/>
</dbReference>
<dbReference type="EMBL" id="DSVQ01000016">
    <property type="protein sequence ID" value="HGT40267.1"/>
    <property type="molecule type" value="Genomic_DNA"/>
</dbReference>
<dbReference type="GO" id="GO:0000155">
    <property type="term" value="F:phosphorelay sensor kinase activity"/>
    <property type="evidence" value="ECO:0007669"/>
    <property type="project" value="InterPro"/>
</dbReference>
<dbReference type="Gene3D" id="3.30.565.10">
    <property type="entry name" value="Histidine kinase-like ATPase, C-terminal domain"/>
    <property type="match status" value="1"/>
</dbReference>
<dbReference type="SUPFAM" id="SSF47384">
    <property type="entry name" value="Homodimeric domain of signal transducing histidine kinase"/>
    <property type="match status" value="1"/>
</dbReference>
<dbReference type="InterPro" id="IPR013656">
    <property type="entry name" value="PAS_4"/>
</dbReference>
<dbReference type="SMART" id="SM00387">
    <property type="entry name" value="HATPase_c"/>
    <property type="match status" value="1"/>
</dbReference>
<dbReference type="AlphaFoldDB" id="A0A7C4QPH2"/>
<sequence length="641" mass="72116">MNRWNLICTIILVDGACAGVPGREGEGVSAPTSTRCEAVPVSPKAPLERRQQLLKLHSRIRVLERRLARARRASRREFAAAAPLSRKEQRALRRGHRRYRQVLRFAACGMFGLRPDRGWTFASRFLGELLGRKPGELLGEGWLNAVHAEDRARVAAAYRTACRSATPLAIEFRIRPARDADPLATGAADPHEAGDAAASEARWVSLQIAAQPHRREWLGIVEEITQHKRNARELRRFQLEFESRVNDRTLLLMRANQILQEQIFERRRAVDLLEESEERWRSLVQNAADTILHVNRDRTIGFINHTHLRPDLGRAGVIGQSVFAFIFPEYHAQVERDLDRVFEHGETVTNEVEAPTVQGERRWFQCQISPIERSGRVTGATVVCRDITEFKRAAEQLRQTQERLIHLARVTSVGEMAAAVAHELNQPLAAVANYVRGCMLRLEADQRVGPEILHALQEAVDEAHRASEVIRRLRQFLQRHERQCERISLNNVVQDAVRLAEPACRRLGASLVLQLEDELPMLLADRVQLIQVLLNLLLNAAEAMSQVTDAPRLVTIETLTDGPHAVAVAVRDRGLGVPPELGQTIFHAFVTTKPEGLGMGLSISRTIVEAHGGTLRFEQVTTPRGTRFVAAFPTEHKRTPT</sequence>
<dbReference type="InterPro" id="IPR003594">
    <property type="entry name" value="HATPase_dom"/>
</dbReference>
<dbReference type="SUPFAM" id="SSF55785">
    <property type="entry name" value="PYP-like sensor domain (PAS domain)"/>
    <property type="match status" value="2"/>
</dbReference>
<dbReference type="InterPro" id="IPR004358">
    <property type="entry name" value="Sig_transdc_His_kin-like_C"/>
</dbReference>
<dbReference type="PROSITE" id="PS50112">
    <property type="entry name" value="PAS"/>
    <property type="match status" value="1"/>
</dbReference>
<evidence type="ECO:0000259" key="6">
    <source>
        <dbReference type="PROSITE" id="PS50109"/>
    </source>
</evidence>
<organism evidence="9">
    <name type="scientific">Schlesneria paludicola</name>
    <dbReference type="NCBI Taxonomy" id="360056"/>
    <lineage>
        <taxon>Bacteria</taxon>
        <taxon>Pseudomonadati</taxon>
        <taxon>Planctomycetota</taxon>
        <taxon>Planctomycetia</taxon>
        <taxon>Planctomycetales</taxon>
        <taxon>Planctomycetaceae</taxon>
        <taxon>Schlesneria</taxon>
    </lineage>
</organism>
<evidence type="ECO:0000313" key="9">
    <source>
        <dbReference type="EMBL" id="HGT40267.1"/>
    </source>
</evidence>
<feature type="domain" description="PAC" evidence="8">
    <location>
        <begin position="348"/>
        <end position="399"/>
    </location>
</feature>
<dbReference type="InterPro" id="IPR035965">
    <property type="entry name" value="PAS-like_dom_sf"/>
</dbReference>
<dbReference type="PANTHER" id="PTHR43304:SF1">
    <property type="entry name" value="PAC DOMAIN-CONTAINING PROTEIN"/>
    <property type="match status" value="1"/>
</dbReference>
<protein>
    <recommendedName>
        <fullName evidence="2">histidine kinase</fullName>
        <ecNumber evidence="2">2.7.13.3</ecNumber>
    </recommendedName>
</protein>
<dbReference type="PANTHER" id="PTHR43304">
    <property type="entry name" value="PHYTOCHROME-LIKE PROTEIN CPH1"/>
    <property type="match status" value="1"/>
</dbReference>
<dbReference type="InterPro" id="IPR000700">
    <property type="entry name" value="PAS-assoc_C"/>
</dbReference>
<dbReference type="InterPro" id="IPR005467">
    <property type="entry name" value="His_kinase_dom"/>
</dbReference>
<evidence type="ECO:0000259" key="7">
    <source>
        <dbReference type="PROSITE" id="PS50112"/>
    </source>
</evidence>
<dbReference type="Gene3D" id="1.10.287.130">
    <property type="match status" value="1"/>
</dbReference>
<keyword evidence="4" id="KW-0808">Transferase</keyword>
<dbReference type="PRINTS" id="PR00344">
    <property type="entry name" value="BCTRLSENSOR"/>
</dbReference>
<dbReference type="InterPro" id="IPR000014">
    <property type="entry name" value="PAS"/>
</dbReference>
<dbReference type="Pfam" id="PF00512">
    <property type="entry name" value="HisKA"/>
    <property type="match status" value="1"/>
</dbReference>
<dbReference type="Gene3D" id="3.30.450.20">
    <property type="entry name" value="PAS domain"/>
    <property type="match status" value="2"/>
</dbReference>
<dbReference type="Pfam" id="PF08448">
    <property type="entry name" value="PAS_4"/>
    <property type="match status" value="1"/>
</dbReference>
<dbReference type="InterPro" id="IPR003661">
    <property type="entry name" value="HisK_dim/P_dom"/>
</dbReference>
<dbReference type="PROSITE" id="PS50109">
    <property type="entry name" value="HIS_KIN"/>
    <property type="match status" value="1"/>
</dbReference>
<dbReference type="SUPFAM" id="SSF55874">
    <property type="entry name" value="ATPase domain of HSP90 chaperone/DNA topoisomerase II/histidine kinase"/>
    <property type="match status" value="1"/>
</dbReference>
<evidence type="ECO:0000259" key="8">
    <source>
        <dbReference type="PROSITE" id="PS50113"/>
    </source>
</evidence>
<feature type="domain" description="Histidine kinase" evidence="6">
    <location>
        <begin position="419"/>
        <end position="636"/>
    </location>
</feature>
<evidence type="ECO:0000256" key="5">
    <source>
        <dbReference type="ARBA" id="ARBA00022777"/>
    </source>
</evidence>
<evidence type="ECO:0000256" key="3">
    <source>
        <dbReference type="ARBA" id="ARBA00022553"/>
    </source>
</evidence>
<dbReference type="NCBIfam" id="TIGR00229">
    <property type="entry name" value="sensory_box"/>
    <property type="match status" value="1"/>
</dbReference>
<keyword evidence="3" id="KW-0597">Phosphoprotein</keyword>
<proteinExistence type="predicted"/>
<accession>A0A7C4QPH2</accession>
<evidence type="ECO:0000256" key="1">
    <source>
        <dbReference type="ARBA" id="ARBA00000085"/>
    </source>
</evidence>
<comment type="caution">
    <text evidence="9">The sequence shown here is derived from an EMBL/GenBank/DDBJ whole genome shotgun (WGS) entry which is preliminary data.</text>
</comment>
<reference evidence="9" key="1">
    <citation type="journal article" date="2020" name="mSystems">
        <title>Genome- and Community-Level Interaction Insights into Carbon Utilization and Element Cycling Functions of Hydrothermarchaeota in Hydrothermal Sediment.</title>
        <authorList>
            <person name="Zhou Z."/>
            <person name="Liu Y."/>
            <person name="Xu W."/>
            <person name="Pan J."/>
            <person name="Luo Z.H."/>
            <person name="Li M."/>
        </authorList>
    </citation>
    <scope>NUCLEOTIDE SEQUENCE [LARGE SCALE GENOMIC DNA]</scope>
    <source>
        <strain evidence="9">SpSt-508</strain>
    </source>
</reference>
<dbReference type="SMART" id="SM00388">
    <property type="entry name" value="HisKA"/>
    <property type="match status" value="1"/>
</dbReference>
<keyword evidence="5" id="KW-0418">Kinase</keyword>
<evidence type="ECO:0000256" key="4">
    <source>
        <dbReference type="ARBA" id="ARBA00022679"/>
    </source>
</evidence>
<gene>
    <name evidence="9" type="ORF">ENS64_13545</name>
</gene>
<dbReference type="InterPro" id="IPR036097">
    <property type="entry name" value="HisK_dim/P_sf"/>
</dbReference>
<dbReference type="EC" id="2.7.13.3" evidence="2"/>
<dbReference type="PROSITE" id="PS50113">
    <property type="entry name" value="PAC"/>
    <property type="match status" value="1"/>
</dbReference>